<organism evidence="2 3">
    <name type="scientific">Sphingobacterium allocomposti</name>
    <dbReference type="NCBI Taxonomy" id="415956"/>
    <lineage>
        <taxon>Bacteria</taxon>
        <taxon>Pseudomonadati</taxon>
        <taxon>Bacteroidota</taxon>
        <taxon>Sphingobacteriia</taxon>
        <taxon>Sphingobacteriales</taxon>
        <taxon>Sphingobacteriaceae</taxon>
        <taxon>Sphingobacterium</taxon>
    </lineage>
</organism>
<dbReference type="GO" id="GO:0008168">
    <property type="term" value="F:methyltransferase activity"/>
    <property type="evidence" value="ECO:0007669"/>
    <property type="project" value="UniProtKB-KW"/>
</dbReference>
<keyword evidence="3" id="KW-1185">Reference proteome</keyword>
<keyword evidence="2" id="KW-0489">Methyltransferase</keyword>
<dbReference type="Gene3D" id="3.10.180.10">
    <property type="entry name" value="2,3-Dihydroxybiphenyl 1,2-Dioxygenase, domain 1"/>
    <property type="match status" value="2"/>
</dbReference>
<dbReference type="GO" id="GO:0032259">
    <property type="term" value="P:methylation"/>
    <property type="evidence" value="ECO:0007669"/>
    <property type="project" value="UniProtKB-KW"/>
</dbReference>
<dbReference type="EMBL" id="VNHX01000004">
    <property type="protein sequence ID" value="TYP96869.1"/>
    <property type="molecule type" value="Genomic_DNA"/>
</dbReference>
<evidence type="ECO:0000313" key="2">
    <source>
        <dbReference type="EMBL" id="TYP96869.1"/>
    </source>
</evidence>
<keyword evidence="2" id="KW-0830">Ubiquinone</keyword>
<sequence>MKSKIYPAIWFDNTARQAFDYYASLFHEVSIMDSNPVTVAAKVLGTDFIGINGGPAFRPNPAISFMIVRETQAEIEKIWNGLAAEGHTLMPLDSYPWSPYYGWLSDRYDVSWQLYQGKLADVNEQSIVPTLMFCGPQQGRCAEATSFYERIFKNFVKQGVLTYPDGDVKGQVMHTQFVLEGYTIAAMDSGVPQPFTFTEGVSLVIECDDQSEIDYYWHSLTKDGEESRCGWCKDPYGVSWQIVPKNLGGILQANPRASEALMQMQKIIMEDLKK</sequence>
<keyword evidence="2" id="KW-0808">Transferase</keyword>
<comment type="caution">
    <text evidence="2">The sequence shown here is derived from an EMBL/GenBank/DDBJ whole genome shotgun (WGS) entry which is preliminary data.</text>
</comment>
<protein>
    <submittedName>
        <fullName evidence="2">Putative 3-demethylubiquinone-9 3-methyltransferase (Glyoxalase superfamily)</fullName>
    </submittedName>
</protein>
<feature type="domain" description="PhnB-like" evidence="1">
    <location>
        <begin position="126"/>
        <end position="243"/>
    </location>
</feature>
<gene>
    <name evidence="2" type="ORF">BC792_10493</name>
</gene>
<evidence type="ECO:0000259" key="1">
    <source>
        <dbReference type="Pfam" id="PF06983"/>
    </source>
</evidence>
<dbReference type="CDD" id="cd06588">
    <property type="entry name" value="PhnB_like"/>
    <property type="match status" value="2"/>
</dbReference>
<dbReference type="Proteomes" id="UP000325105">
    <property type="component" value="Unassembled WGS sequence"/>
</dbReference>
<evidence type="ECO:0000313" key="3">
    <source>
        <dbReference type="Proteomes" id="UP000325105"/>
    </source>
</evidence>
<dbReference type="RefSeq" id="WP_148907795.1">
    <property type="nucleotide sequence ID" value="NZ_VNHX01000004.1"/>
</dbReference>
<feature type="domain" description="PhnB-like" evidence="1">
    <location>
        <begin position="4"/>
        <end position="114"/>
    </location>
</feature>
<dbReference type="PANTHER" id="PTHR33990">
    <property type="entry name" value="PROTEIN YJDN-RELATED"/>
    <property type="match status" value="1"/>
</dbReference>
<dbReference type="SUPFAM" id="SSF54593">
    <property type="entry name" value="Glyoxalase/Bleomycin resistance protein/Dihydroxybiphenyl dioxygenase"/>
    <property type="match status" value="2"/>
</dbReference>
<reference evidence="2 3" key="1">
    <citation type="submission" date="2019-07" db="EMBL/GenBank/DDBJ databases">
        <title>Genomic Encyclopedia of Archaeal and Bacterial Type Strains, Phase II (KMG-II): from individual species to whole genera.</title>
        <authorList>
            <person name="Goeker M."/>
        </authorList>
    </citation>
    <scope>NUCLEOTIDE SEQUENCE [LARGE SCALE GENOMIC DNA]</scope>
    <source>
        <strain evidence="2 3">DSM 18850</strain>
    </source>
</reference>
<name>A0A5S5DQB5_9SPHI</name>
<accession>A0A5S5DQB5</accession>
<dbReference type="OrthoDB" id="9806473at2"/>
<dbReference type="Pfam" id="PF06983">
    <property type="entry name" value="3-dmu-9_3-mt"/>
    <property type="match status" value="2"/>
</dbReference>
<dbReference type="InterPro" id="IPR029068">
    <property type="entry name" value="Glyas_Bleomycin-R_OHBP_Dase"/>
</dbReference>
<dbReference type="InterPro" id="IPR028973">
    <property type="entry name" value="PhnB-like"/>
</dbReference>
<proteinExistence type="predicted"/>
<dbReference type="AlphaFoldDB" id="A0A5S5DQB5"/>